<dbReference type="InterPro" id="IPR005829">
    <property type="entry name" value="Sugar_transporter_CS"/>
</dbReference>
<feature type="transmembrane region" description="Helical" evidence="10">
    <location>
        <begin position="326"/>
        <end position="347"/>
    </location>
</feature>
<sequence length="472" mass="49839">MTVQAEHASEISPDRLVLLLVAGVTILGGFLFGYDTAVINGANQYLTARFSLSPFQEGLAGASAILGCIPGALVAGALSDRFGRRRVLFVSAILFAVSAILSAVPYSFTEFLVARWIGGVGIGVTSMVCPVYIAELSPAKYRGTLGALFQLGIVVGIFLTLFVNAAIQSLGDDTWNTLRGWRWMLGSEVIPAGVLLLLLTRAPESPRWLASRGDLATARRIIGQLSGSTRVEPLLADMLAAKSAEQGGFASLFNPRYRRPLLIAVVLMAVSQFSGINVVMYYSTQIFTSAGAGIEDAFASSVLVGLVNLVATGVALAGVDRVGRKPLLLFGLVVQVVTLATTAWMFSNGIGGLPLLVSIIGYIAVFAMALGPLPWIICSEIFPTSVRGAAMSVATLTIWTSCFVVIQTFPWLNANPAVGPATLFSAYSFFSLCGLIFVALYVPETKGKSLEEIGEEWGAPQPPQSTGRSAGV</sequence>
<evidence type="ECO:0000256" key="8">
    <source>
        <dbReference type="ARBA" id="ARBA00023136"/>
    </source>
</evidence>
<reference evidence="12" key="1">
    <citation type="submission" date="2022-06" db="EMBL/GenBank/DDBJ databases">
        <title>Aeoliella straminimaris, a novel planctomycete from sediments.</title>
        <authorList>
            <person name="Vitorino I.R."/>
            <person name="Lage O.M."/>
        </authorList>
    </citation>
    <scope>NUCLEOTIDE SEQUENCE</scope>
    <source>
        <strain evidence="12">ICT_H6.2</strain>
    </source>
</reference>
<evidence type="ECO:0000313" key="13">
    <source>
        <dbReference type="Proteomes" id="UP001155241"/>
    </source>
</evidence>
<name>A0A9X2FCD1_9BACT</name>
<evidence type="ECO:0000256" key="4">
    <source>
        <dbReference type="ARBA" id="ARBA00022475"/>
    </source>
</evidence>
<dbReference type="PANTHER" id="PTHR48020">
    <property type="entry name" value="PROTON MYO-INOSITOL COTRANSPORTER"/>
    <property type="match status" value="1"/>
</dbReference>
<feature type="transmembrane region" description="Helical" evidence="10">
    <location>
        <begin position="353"/>
        <end position="377"/>
    </location>
</feature>
<dbReference type="InterPro" id="IPR050814">
    <property type="entry name" value="Myo-inositol_Transporter"/>
</dbReference>
<dbReference type="PRINTS" id="PR00171">
    <property type="entry name" value="SUGRTRNSPORT"/>
</dbReference>
<dbReference type="AlphaFoldDB" id="A0A9X2FCD1"/>
<dbReference type="InterPro" id="IPR036259">
    <property type="entry name" value="MFS_trans_sf"/>
</dbReference>
<keyword evidence="4" id="KW-1003">Cell membrane</keyword>
<dbReference type="PROSITE" id="PS00216">
    <property type="entry name" value="SUGAR_TRANSPORT_1"/>
    <property type="match status" value="2"/>
</dbReference>
<evidence type="ECO:0000256" key="3">
    <source>
        <dbReference type="ARBA" id="ARBA00022448"/>
    </source>
</evidence>
<dbReference type="Proteomes" id="UP001155241">
    <property type="component" value="Unassembled WGS sequence"/>
</dbReference>
<organism evidence="12 13">
    <name type="scientific">Aeoliella straminimaris</name>
    <dbReference type="NCBI Taxonomy" id="2954799"/>
    <lineage>
        <taxon>Bacteria</taxon>
        <taxon>Pseudomonadati</taxon>
        <taxon>Planctomycetota</taxon>
        <taxon>Planctomycetia</taxon>
        <taxon>Pirellulales</taxon>
        <taxon>Lacipirellulaceae</taxon>
        <taxon>Aeoliella</taxon>
    </lineage>
</organism>
<dbReference type="SUPFAM" id="SSF103473">
    <property type="entry name" value="MFS general substrate transporter"/>
    <property type="match status" value="1"/>
</dbReference>
<accession>A0A9X2FCD1</accession>
<dbReference type="Gene3D" id="1.20.1250.20">
    <property type="entry name" value="MFS general substrate transporter like domains"/>
    <property type="match status" value="2"/>
</dbReference>
<evidence type="ECO:0000259" key="11">
    <source>
        <dbReference type="PROSITE" id="PS50850"/>
    </source>
</evidence>
<evidence type="ECO:0000256" key="5">
    <source>
        <dbReference type="ARBA" id="ARBA00022597"/>
    </source>
</evidence>
<keyword evidence="6 10" id="KW-0812">Transmembrane</keyword>
<feature type="transmembrane region" description="Helical" evidence="10">
    <location>
        <begin position="424"/>
        <end position="442"/>
    </location>
</feature>
<protein>
    <submittedName>
        <fullName evidence="12">Sugar porter family MFS transporter</fullName>
    </submittedName>
</protein>
<feature type="transmembrane region" description="Helical" evidence="10">
    <location>
        <begin position="16"/>
        <end position="39"/>
    </location>
</feature>
<keyword evidence="5" id="KW-0762">Sugar transport</keyword>
<dbReference type="GO" id="GO:0005886">
    <property type="term" value="C:plasma membrane"/>
    <property type="evidence" value="ECO:0007669"/>
    <property type="project" value="UniProtKB-SubCell"/>
</dbReference>
<evidence type="ECO:0000256" key="1">
    <source>
        <dbReference type="ARBA" id="ARBA00004651"/>
    </source>
</evidence>
<feature type="transmembrane region" description="Helical" evidence="10">
    <location>
        <begin position="297"/>
        <end position="319"/>
    </location>
</feature>
<dbReference type="InterPro" id="IPR003663">
    <property type="entry name" value="Sugar/inositol_transpt"/>
</dbReference>
<dbReference type="NCBIfam" id="TIGR00879">
    <property type="entry name" value="SP"/>
    <property type="match status" value="1"/>
</dbReference>
<feature type="transmembrane region" description="Helical" evidence="10">
    <location>
        <begin position="59"/>
        <end position="78"/>
    </location>
</feature>
<feature type="transmembrane region" description="Helical" evidence="10">
    <location>
        <begin position="87"/>
        <end position="108"/>
    </location>
</feature>
<feature type="transmembrane region" description="Helical" evidence="10">
    <location>
        <begin position="145"/>
        <end position="168"/>
    </location>
</feature>
<feature type="transmembrane region" description="Helical" evidence="10">
    <location>
        <begin position="389"/>
        <end position="412"/>
    </location>
</feature>
<keyword evidence="8 10" id="KW-0472">Membrane</keyword>
<evidence type="ECO:0000256" key="9">
    <source>
        <dbReference type="RuleBase" id="RU003346"/>
    </source>
</evidence>
<feature type="domain" description="Major facilitator superfamily (MFS) profile" evidence="11">
    <location>
        <begin position="21"/>
        <end position="446"/>
    </location>
</feature>
<keyword evidence="7 10" id="KW-1133">Transmembrane helix</keyword>
<dbReference type="PANTHER" id="PTHR48020:SF12">
    <property type="entry name" value="PROTON MYO-INOSITOL COTRANSPORTER"/>
    <property type="match status" value="1"/>
</dbReference>
<comment type="caution">
    <text evidence="12">The sequence shown here is derived from an EMBL/GenBank/DDBJ whole genome shotgun (WGS) entry which is preliminary data.</text>
</comment>
<comment type="similarity">
    <text evidence="2 9">Belongs to the major facilitator superfamily. Sugar transporter (TC 2.A.1.1) family.</text>
</comment>
<dbReference type="GO" id="GO:0022857">
    <property type="term" value="F:transmembrane transporter activity"/>
    <property type="evidence" value="ECO:0007669"/>
    <property type="project" value="InterPro"/>
</dbReference>
<comment type="subcellular location">
    <subcellularLocation>
        <location evidence="1">Cell membrane</location>
        <topology evidence="1">Multi-pass membrane protein</topology>
    </subcellularLocation>
</comment>
<keyword evidence="3 9" id="KW-0813">Transport</keyword>
<evidence type="ECO:0000313" key="12">
    <source>
        <dbReference type="EMBL" id="MCO6046370.1"/>
    </source>
</evidence>
<evidence type="ECO:0000256" key="2">
    <source>
        <dbReference type="ARBA" id="ARBA00010992"/>
    </source>
</evidence>
<dbReference type="PROSITE" id="PS50850">
    <property type="entry name" value="MFS"/>
    <property type="match status" value="1"/>
</dbReference>
<dbReference type="InterPro" id="IPR005828">
    <property type="entry name" value="MFS_sugar_transport-like"/>
</dbReference>
<dbReference type="EMBL" id="JAMXLR010000072">
    <property type="protein sequence ID" value="MCO6046370.1"/>
    <property type="molecule type" value="Genomic_DNA"/>
</dbReference>
<keyword evidence="13" id="KW-1185">Reference proteome</keyword>
<gene>
    <name evidence="12" type="ORF">NG895_20925</name>
</gene>
<feature type="transmembrane region" description="Helical" evidence="10">
    <location>
        <begin position="180"/>
        <end position="199"/>
    </location>
</feature>
<evidence type="ECO:0000256" key="7">
    <source>
        <dbReference type="ARBA" id="ARBA00022989"/>
    </source>
</evidence>
<dbReference type="InterPro" id="IPR020846">
    <property type="entry name" value="MFS_dom"/>
</dbReference>
<evidence type="ECO:0000256" key="10">
    <source>
        <dbReference type="SAM" id="Phobius"/>
    </source>
</evidence>
<feature type="transmembrane region" description="Helical" evidence="10">
    <location>
        <begin position="261"/>
        <end position="282"/>
    </location>
</feature>
<dbReference type="PROSITE" id="PS00217">
    <property type="entry name" value="SUGAR_TRANSPORT_2"/>
    <property type="match status" value="1"/>
</dbReference>
<dbReference type="Pfam" id="PF00083">
    <property type="entry name" value="Sugar_tr"/>
    <property type="match status" value="1"/>
</dbReference>
<dbReference type="RefSeq" id="WP_252854482.1">
    <property type="nucleotide sequence ID" value="NZ_JAMXLR010000072.1"/>
</dbReference>
<dbReference type="FunFam" id="1.20.1250.20:FF:000122">
    <property type="entry name" value="D-xylose transporter XylE"/>
    <property type="match status" value="1"/>
</dbReference>
<feature type="transmembrane region" description="Helical" evidence="10">
    <location>
        <begin position="114"/>
        <end position="133"/>
    </location>
</feature>
<evidence type="ECO:0000256" key="6">
    <source>
        <dbReference type="ARBA" id="ARBA00022692"/>
    </source>
</evidence>
<proteinExistence type="inferred from homology"/>